<keyword evidence="1 6" id="KW-0547">Nucleotide-binding</keyword>
<dbReference type="EC" id="3.6.4.12" evidence="8"/>
<dbReference type="GO" id="GO:0016787">
    <property type="term" value="F:hydrolase activity"/>
    <property type="evidence" value="ECO:0007669"/>
    <property type="project" value="UniProtKB-UniRule"/>
</dbReference>
<proteinExistence type="predicted"/>
<dbReference type="InterPro" id="IPR000212">
    <property type="entry name" value="DNA_helicase_UvrD/REP"/>
</dbReference>
<dbReference type="PANTHER" id="PTHR11070">
    <property type="entry name" value="UVRD / RECB / PCRA DNA HELICASE FAMILY MEMBER"/>
    <property type="match status" value="1"/>
</dbReference>
<gene>
    <name evidence="8" type="primary">rep_1</name>
    <name evidence="8" type="ORF">KPNLKIIH_00024</name>
</gene>
<evidence type="ECO:0000256" key="6">
    <source>
        <dbReference type="PROSITE-ProRule" id="PRU00560"/>
    </source>
</evidence>
<dbReference type="EMBL" id="MT631522">
    <property type="protein sequence ID" value="QNO52832.1"/>
    <property type="molecule type" value="Genomic_DNA"/>
</dbReference>
<dbReference type="GO" id="GO:0043138">
    <property type="term" value="F:3'-5' DNA helicase activity"/>
    <property type="evidence" value="ECO:0007669"/>
    <property type="project" value="TreeGrafter"/>
</dbReference>
<keyword evidence="2 6" id="KW-0378">Hydrolase</keyword>
<keyword evidence="3 6" id="KW-0347">Helicase</keyword>
<evidence type="ECO:0000256" key="5">
    <source>
        <dbReference type="ARBA" id="ARBA00023125"/>
    </source>
</evidence>
<dbReference type="Gene3D" id="3.40.50.300">
    <property type="entry name" value="P-loop containing nucleotide triphosphate hydrolases"/>
    <property type="match status" value="1"/>
</dbReference>
<dbReference type="InterPro" id="IPR027417">
    <property type="entry name" value="P-loop_NTPase"/>
</dbReference>
<dbReference type="GO" id="GO:0000725">
    <property type="term" value="P:recombinational repair"/>
    <property type="evidence" value="ECO:0007669"/>
    <property type="project" value="TreeGrafter"/>
</dbReference>
<evidence type="ECO:0000259" key="7">
    <source>
        <dbReference type="PROSITE" id="PS51198"/>
    </source>
</evidence>
<protein>
    <submittedName>
        <fullName evidence="8">ATP-dependent DNA helicase Rep</fullName>
        <ecNumber evidence="8">3.6.4.12</ecNumber>
    </submittedName>
</protein>
<sequence>MSWNDDLESPYLNVAAYRGSPLRVLAGPGTGKTFAIMRRVSRLLEEGENPKDIFLVTFTRMAAKDLVRKVSDLSIEGGDDLIATTLHSFSFSMLQKEQVIETTHRTPRPLLKFEMEPLLHDLKHQELGGIRELRKNIISYESAWARLQHDEPGWAQSDEEKKFEQKLVSWLKFHQSMLIGELIPIALRYLRYNPESLYRKKFKQVIVDEYQDLNKAEQVLIDIR</sequence>
<keyword evidence="5" id="KW-0238">DNA-binding</keyword>
<dbReference type="PROSITE" id="PS51198">
    <property type="entry name" value="UVRD_HELICASE_ATP_BIND"/>
    <property type="match status" value="1"/>
</dbReference>
<evidence type="ECO:0000256" key="2">
    <source>
        <dbReference type="ARBA" id="ARBA00022801"/>
    </source>
</evidence>
<dbReference type="Gene3D" id="1.10.10.160">
    <property type="match status" value="1"/>
</dbReference>
<name>A0A7G9YXU8_9EURY</name>
<accession>A0A7G9YXU8</accession>
<evidence type="ECO:0000256" key="3">
    <source>
        <dbReference type="ARBA" id="ARBA00022806"/>
    </source>
</evidence>
<dbReference type="SUPFAM" id="SSF52540">
    <property type="entry name" value="P-loop containing nucleoside triphosphate hydrolases"/>
    <property type="match status" value="1"/>
</dbReference>
<dbReference type="AlphaFoldDB" id="A0A7G9YXU8"/>
<dbReference type="Pfam" id="PF00580">
    <property type="entry name" value="UvrD-helicase"/>
    <property type="match status" value="1"/>
</dbReference>
<reference evidence="8" key="1">
    <citation type="submission" date="2020-06" db="EMBL/GenBank/DDBJ databases">
        <title>Unique genomic features of the anaerobic methanotrophic archaea.</title>
        <authorList>
            <person name="Chadwick G.L."/>
            <person name="Skennerton C.T."/>
            <person name="Laso-Perez R."/>
            <person name="Leu A.O."/>
            <person name="Speth D.R."/>
            <person name="Yu H."/>
            <person name="Morgan-Lang C."/>
            <person name="Hatzenpichler R."/>
            <person name="Goudeau D."/>
            <person name="Malmstrom R."/>
            <person name="Brazelton W.J."/>
            <person name="Woyke T."/>
            <person name="Hallam S.J."/>
            <person name="Tyson G.W."/>
            <person name="Wegener G."/>
            <person name="Boetius A."/>
            <person name="Orphan V."/>
        </authorList>
    </citation>
    <scope>NUCLEOTIDE SEQUENCE</scope>
</reference>
<evidence type="ECO:0000313" key="8">
    <source>
        <dbReference type="EMBL" id="QNO52832.1"/>
    </source>
</evidence>
<dbReference type="PANTHER" id="PTHR11070:SF2">
    <property type="entry name" value="ATP-DEPENDENT DNA HELICASE SRS2"/>
    <property type="match status" value="1"/>
</dbReference>
<evidence type="ECO:0000256" key="4">
    <source>
        <dbReference type="ARBA" id="ARBA00022840"/>
    </source>
</evidence>
<feature type="domain" description="UvrD-like helicase ATP-binding" evidence="7">
    <location>
        <begin position="5"/>
        <end position="224"/>
    </location>
</feature>
<organism evidence="8">
    <name type="scientific">Candidatus Methanophagaceae archaeon ANME-1 ERB6</name>
    <dbReference type="NCBI Taxonomy" id="2759912"/>
    <lineage>
        <taxon>Archaea</taxon>
        <taxon>Methanobacteriati</taxon>
        <taxon>Methanobacteriota</taxon>
        <taxon>Stenosarchaea group</taxon>
        <taxon>Methanomicrobia</taxon>
        <taxon>Candidatus Methanophagales</taxon>
        <taxon>Candidatus Methanophagaceae</taxon>
    </lineage>
</organism>
<dbReference type="InterPro" id="IPR014016">
    <property type="entry name" value="UvrD-like_ATP-bd"/>
</dbReference>
<dbReference type="InterPro" id="IPR013986">
    <property type="entry name" value="DExx_box_DNA_helicase_dom_sf"/>
</dbReference>
<keyword evidence="4 6" id="KW-0067">ATP-binding</keyword>
<feature type="binding site" evidence="6">
    <location>
        <begin position="26"/>
        <end position="33"/>
    </location>
    <ligand>
        <name>ATP</name>
        <dbReference type="ChEBI" id="CHEBI:30616"/>
    </ligand>
</feature>
<dbReference type="GO" id="GO:0003677">
    <property type="term" value="F:DNA binding"/>
    <property type="evidence" value="ECO:0007669"/>
    <property type="project" value="UniProtKB-KW"/>
</dbReference>
<evidence type="ECO:0000256" key="1">
    <source>
        <dbReference type="ARBA" id="ARBA00022741"/>
    </source>
</evidence>
<dbReference type="GO" id="GO:0005524">
    <property type="term" value="F:ATP binding"/>
    <property type="evidence" value="ECO:0007669"/>
    <property type="project" value="UniProtKB-UniRule"/>
</dbReference>